<dbReference type="STRING" id="651182.TOL2_C31310"/>
<evidence type="ECO:0000313" key="4">
    <source>
        <dbReference type="EMBL" id="CCK81289.1"/>
    </source>
</evidence>
<dbReference type="InterPro" id="IPR011006">
    <property type="entry name" value="CheY-like_superfamily"/>
</dbReference>
<name>K0NAT9_DESTT</name>
<dbReference type="InterPro" id="IPR050595">
    <property type="entry name" value="Bact_response_regulator"/>
</dbReference>
<dbReference type="Gene3D" id="3.40.50.2300">
    <property type="match status" value="1"/>
</dbReference>
<gene>
    <name evidence="4" type="ordered locus">TOL2_C31310</name>
</gene>
<dbReference type="SUPFAM" id="SSF52172">
    <property type="entry name" value="CheY-like"/>
    <property type="match status" value="1"/>
</dbReference>
<dbReference type="Pfam" id="PF00072">
    <property type="entry name" value="Response_reg"/>
    <property type="match status" value="1"/>
</dbReference>
<sequence length="234" mass="27358">MKSEYQHKVLIVDNDDRINETINQVLQMEEIQAVFADSGESALEEIKKTNRPFSLIIADQNLPGMKGTKFFEHTKKLTPETARFMITGHMQVETIINAVNKGAIQRYNVKPWQYDDLVEAIKTGIKQYEFFLDYENLLTLAKKQNAELYELACELTETTKSHGRILHELDNDIERIKKEIKNLLSHPTNQNILPDEIEKIETLFSETIKEMYGQFKELGYRNGFDMPHIQYERK</sequence>
<proteinExistence type="predicted"/>
<dbReference type="OrthoDB" id="9802066at2"/>
<keyword evidence="1 2" id="KW-0597">Phosphoprotein</keyword>
<evidence type="ECO:0000256" key="2">
    <source>
        <dbReference type="PROSITE-ProRule" id="PRU00169"/>
    </source>
</evidence>
<dbReference type="InterPro" id="IPR001789">
    <property type="entry name" value="Sig_transdc_resp-reg_receiver"/>
</dbReference>
<dbReference type="Proteomes" id="UP000007347">
    <property type="component" value="Chromosome"/>
</dbReference>
<evidence type="ECO:0000256" key="1">
    <source>
        <dbReference type="ARBA" id="ARBA00022553"/>
    </source>
</evidence>
<dbReference type="PANTHER" id="PTHR44591:SF3">
    <property type="entry name" value="RESPONSE REGULATORY DOMAIN-CONTAINING PROTEIN"/>
    <property type="match status" value="1"/>
</dbReference>
<dbReference type="KEGG" id="dto:TOL2_C31310"/>
<protein>
    <submittedName>
        <fullName evidence="4">Predicted two component system response regulator</fullName>
    </submittedName>
</protein>
<dbReference type="AlphaFoldDB" id="K0NAT9"/>
<organism evidence="4 5">
    <name type="scientific">Desulfobacula toluolica (strain DSM 7467 / Tol2)</name>
    <dbReference type="NCBI Taxonomy" id="651182"/>
    <lineage>
        <taxon>Bacteria</taxon>
        <taxon>Pseudomonadati</taxon>
        <taxon>Thermodesulfobacteriota</taxon>
        <taxon>Desulfobacteria</taxon>
        <taxon>Desulfobacterales</taxon>
        <taxon>Desulfobacteraceae</taxon>
        <taxon>Desulfobacula</taxon>
    </lineage>
</organism>
<dbReference type="PANTHER" id="PTHR44591">
    <property type="entry name" value="STRESS RESPONSE REGULATOR PROTEIN 1"/>
    <property type="match status" value="1"/>
</dbReference>
<feature type="modified residue" description="4-aspartylphosphate" evidence="2">
    <location>
        <position position="59"/>
    </location>
</feature>
<dbReference type="RefSeq" id="WP_014958482.1">
    <property type="nucleotide sequence ID" value="NC_018645.1"/>
</dbReference>
<dbReference type="SMART" id="SM00448">
    <property type="entry name" value="REC"/>
    <property type="match status" value="1"/>
</dbReference>
<reference evidence="4 5" key="1">
    <citation type="journal article" date="2013" name="Environ. Microbiol.">
        <title>Complete genome, catabolic sub-proteomes and key-metabolites of Desulfobacula toluolica Tol2, a marine, aromatic compound-degrading, sulfate-reducing bacterium.</title>
        <authorList>
            <person name="Wohlbrand L."/>
            <person name="Jacob J.H."/>
            <person name="Kube M."/>
            <person name="Mussmann M."/>
            <person name="Jarling R."/>
            <person name="Beck A."/>
            <person name="Amann R."/>
            <person name="Wilkes H."/>
            <person name="Reinhardt R."/>
            <person name="Rabus R."/>
        </authorList>
    </citation>
    <scope>NUCLEOTIDE SEQUENCE [LARGE SCALE GENOMIC DNA]</scope>
    <source>
        <strain evidence="5">DSM 7467 / Tol2</strain>
    </source>
</reference>
<evidence type="ECO:0000259" key="3">
    <source>
        <dbReference type="PROSITE" id="PS50110"/>
    </source>
</evidence>
<accession>K0NAT9</accession>
<dbReference type="GO" id="GO:0000160">
    <property type="term" value="P:phosphorelay signal transduction system"/>
    <property type="evidence" value="ECO:0007669"/>
    <property type="project" value="InterPro"/>
</dbReference>
<evidence type="ECO:0000313" key="5">
    <source>
        <dbReference type="Proteomes" id="UP000007347"/>
    </source>
</evidence>
<dbReference type="PROSITE" id="PS50110">
    <property type="entry name" value="RESPONSE_REGULATORY"/>
    <property type="match status" value="1"/>
</dbReference>
<feature type="domain" description="Response regulatory" evidence="3">
    <location>
        <begin position="8"/>
        <end position="125"/>
    </location>
</feature>
<dbReference type="EMBL" id="FO203503">
    <property type="protein sequence ID" value="CCK81289.1"/>
    <property type="molecule type" value="Genomic_DNA"/>
</dbReference>
<dbReference type="HOGENOM" id="CLU_1141122_0_0_7"/>
<keyword evidence="5" id="KW-1185">Reference proteome</keyword>